<evidence type="ECO:0000313" key="2">
    <source>
        <dbReference type="Proteomes" id="UP000260758"/>
    </source>
</evidence>
<comment type="caution">
    <text evidence="1">The sequence shown here is derived from an EMBL/GenBank/DDBJ whole genome shotgun (WGS) entry which is preliminary data.</text>
</comment>
<dbReference type="Gene3D" id="3.40.50.1000">
    <property type="entry name" value="HAD superfamily/HAD-like"/>
    <property type="match status" value="1"/>
</dbReference>
<organism evidence="1 2">
    <name type="scientific">Agathobacter rectalis</name>
    <dbReference type="NCBI Taxonomy" id="39491"/>
    <lineage>
        <taxon>Bacteria</taxon>
        <taxon>Bacillati</taxon>
        <taxon>Bacillota</taxon>
        <taxon>Clostridia</taxon>
        <taxon>Lachnospirales</taxon>
        <taxon>Lachnospiraceae</taxon>
        <taxon>Agathobacter</taxon>
    </lineage>
</organism>
<dbReference type="RefSeq" id="WP_117719303.1">
    <property type="nucleotide sequence ID" value="NZ_QSTP01000021.1"/>
</dbReference>
<dbReference type="AlphaFoldDB" id="A0A3E4Y4E1"/>
<accession>A0A3E4Y4E1</accession>
<dbReference type="InterPro" id="IPR041492">
    <property type="entry name" value="HAD_2"/>
</dbReference>
<protein>
    <recommendedName>
        <fullName evidence="3">HAD-IA family hydrolase</fullName>
    </recommendedName>
</protein>
<evidence type="ECO:0000313" key="1">
    <source>
        <dbReference type="EMBL" id="RGM68199.1"/>
    </source>
</evidence>
<name>A0A3E4Y4E1_9FIRM</name>
<dbReference type="InterPro" id="IPR006439">
    <property type="entry name" value="HAD-SF_hydro_IA"/>
</dbReference>
<dbReference type="Pfam" id="PF13419">
    <property type="entry name" value="HAD_2"/>
    <property type="match status" value="1"/>
</dbReference>
<evidence type="ECO:0008006" key="3">
    <source>
        <dbReference type="Google" id="ProtNLM"/>
    </source>
</evidence>
<dbReference type="Proteomes" id="UP000260758">
    <property type="component" value="Unassembled WGS sequence"/>
</dbReference>
<dbReference type="InterPro" id="IPR023214">
    <property type="entry name" value="HAD_sf"/>
</dbReference>
<reference evidence="1 2" key="1">
    <citation type="submission" date="2018-08" db="EMBL/GenBank/DDBJ databases">
        <title>A genome reference for cultivated species of the human gut microbiota.</title>
        <authorList>
            <person name="Zou Y."/>
            <person name="Xue W."/>
            <person name="Luo G."/>
        </authorList>
    </citation>
    <scope>NUCLEOTIDE SEQUENCE [LARGE SCALE GENOMIC DNA]</scope>
    <source>
        <strain evidence="1 2">OM07-13</strain>
    </source>
</reference>
<dbReference type="EMBL" id="QSTP01000021">
    <property type="protein sequence ID" value="RGM68199.1"/>
    <property type="molecule type" value="Genomic_DNA"/>
</dbReference>
<sequence>MKIKETINGFPKLSTAKLIDIVKEYDIVSFDIFDTLIKRDVYKEYDVFDLVEKKYNSTYGDNILNFKDIRIEAEKNARKISDKEEVSLSEIYASIVKIDNKYNTKIRELLSLEEEIEYEICYQNKLIKQVYDYCVSKNKQIYIISDMYLSRNLIERMLIKNGYNTYKRLFLSSEVGLQKRTGHLFKYVLESEGIKKETIIHIGDNKRNDWICAKKMGISAINIAKNNTNLIYKDLGSNVDDTTIWSFINNRLPYIENRNVAIGYEVYGPVLYSFVNWLKDNIDSNKIILFFSRDCYVVKRAYEIVASNNQNSIYFYGSRRSLLVPALYLDSSVENLCRLVKSESAQFTVYGLLKKIGLSPQDYRETLKRYSLCLDSILVRDHLAENKNFILFYNSIQNEVKQNSEMAYRGFVKYIESLKCTHDLQVVDIGWRCTMQYCLENLLKNKNSIKGYYLGVREDAFIDKNNFLGLFLNGEDDKEKKVFLAAMTALIEIFFSALHGTVEGYDIDGNPILGEHECINDFSSAQLIRDLHKGAIRFVEDFNGSIIKNLIDISIDEALNGIKKLGTKPQKEEIDSFGKFPFRMGVGIVNAADPKSIIGYILHPKNFFYDFSNSNWKIAFLKKMLHINLPYYNIFKILYRHKR</sequence>
<gene>
    <name evidence="1" type="ORF">DXB99_14915</name>
</gene>
<dbReference type="InterPro" id="IPR036412">
    <property type="entry name" value="HAD-like_sf"/>
</dbReference>
<dbReference type="SUPFAM" id="SSF56784">
    <property type="entry name" value="HAD-like"/>
    <property type="match status" value="1"/>
</dbReference>
<proteinExistence type="predicted"/>
<dbReference type="NCBIfam" id="TIGR01549">
    <property type="entry name" value="HAD-SF-IA-v1"/>
    <property type="match status" value="1"/>
</dbReference>
<dbReference type="Gene3D" id="1.10.150.400">
    <property type="match status" value="1"/>
</dbReference>